<reference evidence="1" key="2">
    <citation type="journal article" date="2022" name="New Phytol.">
        <title>Evolutionary transition to the ectomycorrhizal habit in the genomes of a hyperdiverse lineage of mushroom-forming fungi.</title>
        <authorList>
            <person name="Looney B."/>
            <person name="Miyauchi S."/>
            <person name="Morin E."/>
            <person name="Drula E."/>
            <person name="Courty P.E."/>
            <person name="Kohler A."/>
            <person name="Kuo A."/>
            <person name="LaButti K."/>
            <person name="Pangilinan J."/>
            <person name="Lipzen A."/>
            <person name="Riley R."/>
            <person name="Andreopoulos W."/>
            <person name="He G."/>
            <person name="Johnson J."/>
            <person name="Nolan M."/>
            <person name="Tritt A."/>
            <person name="Barry K.W."/>
            <person name="Grigoriev I.V."/>
            <person name="Nagy L.G."/>
            <person name="Hibbett D."/>
            <person name="Henrissat B."/>
            <person name="Matheny P.B."/>
            <person name="Labbe J."/>
            <person name="Martin F.M."/>
        </authorList>
    </citation>
    <scope>NUCLEOTIDE SEQUENCE</scope>
    <source>
        <strain evidence="1">FP105234-sp</strain>
    </source>
</reference>
<comment type="caution">
    <text evidence="1">The sequence shown here is derived from an EMBL/GenBank/DDBJ whole genome shotgun (WGS) entry which is preliminary data.</text>
</comment>
<protein>
    <submittedName>
        <fullName evidence="1">Uncharacterized protein</fullName>
    </submittedName>
</protein>
<organism evidence="1 2">
    <name type="scientific">Auriscalpium vulgare</name>
    <dbReference type="NCBI Taxonomy" id="40419"/>
    <lineage>
        <taxon>Eukaryota</taxon>
        <taxon>Fungi</taxon>
        <taxon>Dikarya</taxon>
        <taxon>Basidiomycota</taxon>
        <taxon>Agaricomycotina</taxon>
        <taxon>Agaricomycetes</taxon>
        <taxon>Russulales</taxon>
        <taxon>Auriscalpiaceae</taxon>
        <taxon>Auriscalpium</taxon>
    </lineage>
</organism>
<proteinExistence type="predicted"/>
<sequence>MLTIFPGKLIHATSDKHDSVIDGAPAPALEEREACVASRRCVCGEDEHRAGEPSVPGAPSCAYTEFAKFSSIIECDLDNGYIQLRTNELSAARLARALRLSDYQDLQRVAVTEFLRGGRHETDVGAGVAPLWVRERAQAYPALQSVYMVGCTW</sequence>
<gene>
    <name evidence="1" type="ORF">FA95DRAFT_333361</name>
</gene>
<dbReference type="EMBL" id="MU276000">
    <property type="protein sequence ID" value="KAI0043909.1"/>
    <property type="molecule type" value="Genomic_DNA"/>
</dbReference>
<dbReference type="Proteomes" id="UP000814033">
    <property type="component" value="Unassembled WGS sequence"/>
</dbReference>
<evidence type="ECO:0000313" key="1">
    <source>
        <dbReference type="EMBL" id="KAI0043909.1"/>
    </source>
</evidence>
<name>A0ACB8RIC0_9AGAM</name>
<evidence type="ECO:0000313" key="2">
    <source>
        <dbReference type="Proteomes" id="UP000814033"/>
    </source>
</evidence>
<keyword evidence="2" id="KW-1185">Reference proteome</keyword>
<reference evidence="1" key="1">
    <citation type="submission" date="2021-02" db="EMBL/GenBank/DDBJ databases">
        <authorList>
            <consortium name="DOE Joint Genome Institute"/>
            <person name="Ahrendt S."/>
            <person name="Looney B.P."/>
            <person name="Miyauchi S."/>
            <person name="Morin E."/>
            <person name="Drula E."/>
            <person name="Courty P.E."/>
            <person name="Chicoki N."/>
            <person name="Fauchery L."/>
            <person name="Kohler A."/>
            <person name="Kuo A."/>
            <person name="Labutti K."/>
            <person name="Pangilinan J."/>
            <person name="Lipzen A."/>
            <person name="Riley R."/>
            <person name="Andreopoulos W."/>
            <person name="He G."/>
            <person name="Johnson J."/>
            <person name="Barry K.W."/>
            <person name="Grigoriev I.V."/>
            <person name="Nagy L."/>
            <person name="Hibbett D."/>
            <person name="Henrissat B."/>
            <person name="Matheny P.B."/>
            <person name="Labbe J."/>
            <person name="Martin F."/>
        </authorList>
    </citation>
    <scope>NUCLEOTIDE SEQUENCE</scope>
    <source>
        <strain evidence="1">FP105234-sp</strain>
    </source>
</reference>
<accession>A0ACB8RIC0</accession>